<keyword evidence="1 4" id="KW-0808">Transferase</keyword>
<protein>
    <submittedName>
        <fullName evidence="4">GNAT family N-acetyltransferase</fullName>
        <ecNumber evidence="4">2.3.-.-</ecNumber>
    </submittedName>
</protein>
<dbReference type="EC" id="2.3.-.-" evidence="4"/>
<dbReference type="SUPFAM" id="SSF55729">
    <property type="entry name" value="Acyl-CoA N-acyltransferases (Nat)"/>
    <property type="match status" value="1"/>
</dbReference>
<evidence type="ECO:0000313" key="5">
    <source>
        <dbReference type="Proteomes" id="UP001596253"/>
    </source>
</evidence>
<dbReference type="Proteomes" id="UP001596253">
    <property type="component" value="Unassembled WGS sequence"/>
</dbReference>
<sequence length="158" mass="18314">MITMRRFQPTDAAQVAQLVATTLRQSNRQDYSATYLQTEIDRMSPTFFIEKAQQTHFYVACDQTKLVGTGAIGSYWGSTTEYSLFTIFVLPTYQGRGIGRQIIETLEQDAYFKKAQRVEIPASITAVNFYQHLGYHFKDQNQQVDDEQLYRLEKFPQN</sequence>
<dbReference type="PROSITE" id="PS51186">
    <property type="entry name" value="GNAT"/>
    <property type="match status" value="1"/>
</dbReference>
<evidence type="ECO:0000256" key="1">
    <source>
        <dbReference type="ARBA" id="ARBA00022679"/>
    </source>
</evidence>
<dbReference type="EMBL" id="JBHSSD010000041">
    <property type="protein sequence ID" value="MFC6164937.1"/>
    <property type="molecule type" value="Genomic_DNA"/>
</dbReference>
<keyword evidence="5" id="KW-1185">Reference proteome</keyword>
<evidence type="ECO:0000256" key="2">
    <source>
        <dbReference type="ARBA" id="ARBA00023315"/>
    </source>
</evidence>
<gene>
    <name evidence="4" type="ORF">ACFP3T_09675</name>
</gene>
<dbReference type="InterPro" id="IPR050832">
    <property type="entry name" value="Bact_Acetyltransf"/>
</dbReference>
<evidence type="ECO:0000259" key="3">
    <source>
        <dbReference type="PROSITE" id="PS51186"/>
    </source>
</evidence>
<dbReference type="Pfam" id="PF13673">
    <property type="entry name" value="Acetyltransf_10"/>
    <property type="match status" value="1"/>
</dbReference>
<comment type="caution">
    <text evidence="4">The sequence shown here is derived from an EMBL/GenBank/DDBJ whole genome shotgun (WGS) entry which is preliminary data.</text>
</comment>
<dbReference type="Gene3D" id="3.40.630.30">
    <property type="match status" value="1"/>
</dbReference>
<dbReference type="GO" id="GO:0016746">
    <property type="term" value="F:acyltransferase activity"/>
    <property type="evidence" value="ECO:0007669"/>
    <property type="project" value="UniProtKB-KW"/>
</dbReference>
<dbReference type="InterPro" id="IPR016181">
    <property type="entry name" value="Acyl_CoA_acyltransferase"/>
</dbReference>
<dbReference type="CDD" id="cd04301">
    <property type="entry name" value="NAT_SF"/>
    <property type="match status" value="1"/>
</dbReference>
<reference evidence="5" key="1">
    <citation type="journal article" date="2019" name="Int. J. Syst. Evol. Microbiol.">
        <title>The Global Catalogue of Microorganisms (GCM) 10K type strain sequencing project: providing services to taxonomists for standard genome sequencing and annotation.</title>
        <authorList>
            <consortium name="The Broad Institute Genomics Platform"/>
            <consortium name="The Broad Institute Genome Sequencing Center for Infectious Disease"/>
            <person name="Wu L."/>
            <person name="Ma J."/>
        </authorList>
    </citation>
    <scope>NUCLEOTIDE SEQUENCE [LARGE SCALE GENOMIC DNA]</scope>
    <source>
        <strain evidence="5">CCM 8932</strain>
    </source>
</reference>
<accession>A0ABW1R9R8</accession>
<name>A0ABW1R9R8_9LACO</name>
<evidence type="ECO:0000313" key="4">
    <source>
        <dbReference type="EMBL" id="MFC6164937.1"/>
    </source>
</evidence>
<dbReference type="PANTHER" id="PTHR43877">
    <property type="entry name" value="AMINOALKYLPHOSPHONATE N-ACETYLTRANSFERASE-RELATED-RELATED"/>
    <property type="match status" value="1"/>
</dbReference>
<proteinExistence type="predicted"/>
<organism evidence="4 5">
    <name type="scientific">Lactiplantibacillus dongliensis</name>
    <dbReference type="NCBI Taxonomy" id="2559919"/>
    <lineage>
        <taxon>Bacteria</taxon>
        <taxon>Bacillati</taxon>
        <taxon>Bacillota</taxon>
        <taxon>Bacilli</taxon>
        <taxon>Lactobacillales</taxon>
        <taxon>Lactobacillaceae</taxon>
        <taxon>Lactiplantibacillus</taxon>
    </lineage>
</organism>
<feature type="domain" description="N-acetyltransferase" evidence="3">
    <location>
        <begin position="2"/>
        <end position="157"/>
    </location>
</feature>
<dbReference type="RefSeq" id="WP_137639720.1">
    <property type="nucleotide sequence ID" value="NZ_BJDK01000009.1"/>
</dbReference>
<dbReference type="InterPro" id="IPR000182">
    <property type="entry name" value="GNAT_dom"/>
</dbReference>
<keyword evidence="2 4" id="KW-0012">Acyltransferase</keyword>